<geneLocation type="plasmid" evidence="3">
    <name>pinbov266</name>
</geneLocation>
<dbReference type="RefSeq" id="WP_110074481.1">
    <property type="nucleotide sequence ID" value="NZ_CM009897.1"/>
</dbReference>
<feature type="compositionally biased region" description="Basic and acidic residues" evidence="1">
    <location>
        <begin position="150"/>
        <end position="163"/>
    </location>
</feature>
<dbReference type="SUPFAM" id="SSF55718">
    <property type="entry name" value="SCP-like"/>
    <property type="match status" value="1"/>
</dbReference>
<accession>A0A317FWG1</accession>
<dbReference type="AlphaFoldDB" id="A0A317FWG1"/>
<proteinExistence type="predicted"/>
<gene>
    <name evidence="2" type="ORF">CPT75_00870</name>
</gene>
<evidence type="ECO:0008006" key="4">
    <source>
        <dbReference type="Google" id="ProtNLM"/>
    </source>
</evidence>
<evidence type="ECO:0000313" key="2">
    <source>
        <dbReference type="EMBL" id="PWT25968.1"/>
    </source>
</evidence>
<evidence type="ECO:0000256" key="1">
    <source>
        <dbReference type="SAM" id="MobiDB-lite"/>
    </source>
</evidence>
<keyword evidence="2" id="KW-0614">Plasmid</keyword>
<feature type="region of interest" description="Disordered" evidence="1">
    <location>
        <begin position="110"/>
        <end position="163"/>
    </location>
</feature>
<sequence length="163" mass="17817">MTYEELVKEVKKNYGALDASNIKEHVAVQFNIEGEAEGAFYVEIADSNVDVEPFEYYDRDAVVTTSADIAISLSSKKVSLKDAYNDETAKVWGDLDKILYAFEQLKAKEEAPKKTVAKKTTAKKSAAKKTTTKKAAAPKAGTAKKATTSKKAEEKKTLEAVAK</sequence>
<protein>
    <recommendedName>
        <fullName evidence="4">SCP-2 sterol transfer family protein</fullName>
    </recommendedName>
</protein>
<feature type="compositionally biased region" description="Low complexity" evidence="1">
    <location>
        <begin position="133"/>
        <end position="146"/>
    </location>
</feature>
<dbReference type="EMBL" id="NXNG01000002">
    <property type="protein sequence ID" value="PWT25968.1"/>
    <property type="molecule type" value="Genomic_DNA"/>
</dbReference>
<evidence type="ECO:0000313" key="3">
    <source>
        <dbReference type="Proteomes" id="UP000245488"/>
    </source>
</evidence>
<reference evidence="2 3" key="1">
    <citation type="submission" date="2017-09" db="EMBL/GenBank/DDBJ databases">
        <title>High-quality draft genome sequence of Butyrivibrio fibrisolvens INBov1, isolated from cow rumen.</title>
        <authorList>
            <person name="Rodriguez Hernaez J."/>
            <person name="Rivarola M."/>
            <person name="Paniego N."/>
            <person name="Cravero S."/>
            <person name="Ceron Cucchi M."/>
            <person name="Martinez M.C."/>
        </authorList>
    </citation>
    <scope>NUCLEOTIDE SEQUENCE [LARGE SCALE GENOMIC DNA]</scope>
    <source>
        <strain evidence="2 3">INBov1</strain>
        <plasmid evidence="3">pinbov266</plasmid>
    </source>
</reference>
<dbReference type="Gene3D" id="3.30.1050.10">
    <property type="entry name" value="SCP2 sterol-binding domain"/>
    <property type="match status" value="1"/>
</dbReference>
<organism evidence="2 3">
    <name type="scientific">Butyrivibrio fibrisolvens</name>
    <dbReference type="NCBI Taxonomy" id="831"/>
    <lineage>
        <taxon>Bacteria</taxon>
        <taxon>Bacillati</taxon>
        <taxon>Bacillota</taxon>
        <taxon>Clostridia</taxon>
        <taxon>Lachnospirales</taxon>
        <taxon>Lachnospiraceae</taxon>
        <taxon>Butyrivibrio</taxon>
    </lineage>
</organism>
<dbReference type="InterPro" id="IPR036527">
    <property type="entry name" value="SCP2_sterol-bd_dom_sf"/>
</dbReference>
<feature type="compositionally biased region" description="Basic residues" evidence="1">
    <location>
        <begin position="115"/>
        <end position="132"/>
    </location>
</feature>
<name>A0A317FWG1_BUTFI</name>
<comment type="caution">
    <text evidence="2">The sequence shown here is derived from an EMBL/GenBank/DDBJ whole genome shotgun (WGS) entry which is preliminary data.</text>
</comment>
<keyword evidence="3" id="KW-1185">Reference proteome</keyword>
<dbReference type="Proteomes" id="UP000245488">
    <property type="component" value="Plasmid pINBov266"/>
</dbReference>